<proteinExistence type="evidence at transcript level"/>
<dbReference type="AlphaFoldDB" id="B6U131"/>
<accession>B6U131</accession>
<reference evidence="1" key="1">
    <citation type="journal article" date="2009" name="Plant Mol. Biol.">
        <title>Insights into corn genes derived from large-scale cDNA sequencing.</title>
        <authorList>
            <person name="Alexandrov N.N."/>
            <person name="Brover V.V."/>
            <person name="Freidin S."/>
            <person name="Troukhan M.E."/>
            <person name="Tatarinova T.V."/>
            <person name="Zhang H."/>
            <person name="Swaller T.J."/>
            <person name="Lu Y.P."/>
            <person name="Bouck J."/>
            <person name="Flavell R.B."/>
            <person name="Feldmann K.A."/>
        </authorList>
    </citation>
    <scope>NUCLEOTIDE SEQUENCE</scope>
</reference>
<dbReference type="EMBL" id="EU970946">
    <property type="protein sequence ID" value="ACG43064.1"/>
    <property type="molecule type" value="mRNA"/>
</dbReference>
<dbReference type="GeneID" id="100277875"/>
<name>B6U131_MAIZE</name>
<sequence length="45" mass="4628">MRRGLESGVAITADGITSPLPLSTGDPIPGVRVWVRGILGENLGV</sequence>
<organism evidence="1">
    <name type="scientific">Zea mays</name>
    <name type="common">Maize</name>
    <dbReference type="NCBI Taxonomy" id="4577"/>
    <lineage>
        <taxon>Eukaryota</taxon>
        <taxon>Viridiplantae</taxon>
        <taxon>Streptophyta</taxon>
        <taxon>Embryophyta</taxon>
        <taxon>Tracheophyta</taxon>
        <taxon>Spermatophyta</taxon>
        <taxon>Magnoliopsida</taxon>
        <taxon>Liliopsida</taxon>
        <taxon>Poales</taxon>
        <taxon>Poaceae</taxon>
        <taxon>PACMAD clade</taxon>
        <taxon>Panicoideae</taxon>
        <taxon>Andropogonodae</taxon>
        <taxon>Andropogoneae</taxon>
        <taxon>Tripsacinae</taxon>
        <taxon>Zea</taxon>
    </lineage>
</organism>
<evidence type="ECO:0000313" key="1">
    <source>
        <dbReference type="EMBL" id="ACG43064.1"/>
    </source>
</evidence>
<protein>
    <submittedName>
        <fullName evidence="1">Uncharacterized protein</fullName>
    </submittedName>
</protein>
<dbReference type="RefSeq" id="NP_001351193.1">
    <property type="nucleotide sequence ID" value="NM_001364264.1"/>
</dbReference>
<dbReference type="KEGG" id="zma:100277875"/>